<name>A0ABS5JTF8_9BACT</name>
<dbReference type="EMBL" id="JAGUCO010000002">
    <property type="protein sequence ID" value="MBS2097646.1"/>
    <property type="molecule type" value="Genomic_DNA"/>
</dbReference>
<dbReference type="RefSeq" id="WP_212214314.1">
    <property type="nucleotide sequence ID" value="NZ_JAGUCO010000002.1"/>
</dbReference>
<proteinExistence type="predicted"/>
<evidence type="ECO:0000313" key="2">
    <source>
        <dbReference type="Proteomes" id="UP000708576"/>
    </source>
</evidence>
<dbReference type="Proteomes" id="UP000708576">
    <property type="component" value="Unassembled WGS sequence"/>
</dbReference>
<sequence length="46" mass="5582">MKQLEWCFVETLILLNRTFIATFQWFSEDQSWKSLNKWRACVGIDV</sequence>
<protein>
    <recommendedName>
        <fullName evidence="3">Transposase</fullName>
    </recommendedName>
</protein>
<reference evidence="1 2" key="1">
    <citation type="journal article" date="2015" name="Int. J. Syst. Evol. Microbiol.">
        <title>Carboxylicivirga linearis sp. nov., isolated from a sea cucumber culture pond.</title>
        <authorList>
            <person name="Wang F.Q."/>
            <person name="Zhou Y.X."/>
            <person name="Lin X.Z."/>
            <person name="Chen G.J."/>
            <person name="Du Z.J."/>
        </authorList>
    </citation>
    <scope>NUCLEOTIDE SEQUENCE [LARGE SCALE GENOMIC DNA]</scope>
    <source>
        <strain evidence="1 2">FB218</strain>
    </source>
</reference>
<keyword evidence="2" id="KW-1185">Reference proteome</keyword>
<evidence type="ECO:0008006" key="3">
    <source>
        <dbReference type="Google" id="ProtNLM"/>
    </source>
</evidence>
<gene>
    <name evidence="1" type="ORF">KEM10_05100</name>
</gene>
<accession>A0ABS5JTF8</accession>
<comment type="caution">
    <text evidence="1">The sequence shown here is derived from an EMBL/GenBank/DDBJ whole genome shotgun (WGS) entry which is preliminary data.</text>
</comment>
<evidence type="ECO:0000313" key="1">
    <source>
        <dbReference type="EMBL" id="MBS2097646.1"/>
    </source>
</evidence>
<organism evidence="1 2">
    <name type="scientific">Carboxylicivirga linearis</name>
    <dbReference type="NCBI Taxonomy" id="1628157"/>
    <lineage>
        <taxon>Bacteria</taxon>
        <taxon>Pseudomonadati</taxon>
        <taxon>Bacteroidota</taxon>
        <taxon>Bacteroidia</taxon>
        <taxon>Marinilabiliales</taxon>
        <taxon>Marinilabiliaceae</taxon>
        <taxon>Carboxylicivirga</taxon>
    </lineage>
</organism>